<evidence type="ECO:0000313" key="25">
    <source>
        <dbReference type="EMBL" id="KAF3850627.1"/>
    </source>
</evidence>
<evidence type="ECO:0000256" key="18">
    <source>
        <dbReference type="PROSITE-ProRule" id="PRU00302"/>
    </source>
</evidence>
<keyword evidence="15" id="KW-0325">Glycoprotein</keyword>
<comment type="caution">
    <text evidence="25">The sequence shown here is derived from an EMBL/GenBank/DDBJ whole genome shotgun (WGS) entry which is preliminary data.</text>
</comment>
<dbReference type="InterPro" id="IPR018097">
    <property type="entry name" value="EGF_Ca-bd_CS"/>
</dbReference>
<dbReference type="SMART" id="SM00179">
    <property type="entry name" value="EGF_CA"/>
    <property type="match status" value="4"/>
</dbReference>
<dbReference type="GO" id="GO:0003002">
    <property type="term" value="P:regionalization"/>
    <property type="evidence" value="ECO:0007669"/>
    <property type="project" value="UniProtKB-ARBA"/>
</dbReference>
<dbReference type="SUPFAM" id="SSF56366">
    <property type="entry name" value="SMAD MH1 domain"/>
    <property type="match status" value="1"/>
</dbReference>
<accession>A0A7J5YQF4</accession>
<evidence type="ECO:0000256" key="14">
    <source>
        <dbReference type="ARBA" id="ARBA00023163"/>
    </source>
</evidence>
<dbReference type="SMART" id="SM00524">
    <property type="entry name" value="DWB"/>
    <property type="match status" value="1"/>
</dbReference>
<comment type="similarity">
    <text evidence="2 19">Belongs to the dwarfin/SMAD family.</text>
</comment>
<feature type="domain" description="Sushi" evidence="22">
    <location>
        <begin position="1290"/>
        <end position="1349"/>
    </location>
</feature>
<dbReference type="PROSITE" id="PS50026">
    <property type="entry name" value="EGF_3"/>
    <property type="match status" value="3"/>
</dbReference>
<feature type="transmembrane region" description="Helical" evidence="20">
    <location>
        <begin position="1549"/>
        <end position="1572"/>
    </location>
</feature>
<dbReference type="InterPro" id="IPR000436">
    <property type="entry name" value="Sushi_SCR_CCP_dom"/>
</dbReference>
<evidence type="ECO:0000256" key="7">
    <source>
        <dbReference type="ARBA" id="ARBA00022729"/>
    </source>
</evidence>
<dbReference type="InterPro" id="IPR013790">
    <property type="entry name" value="Dwarfin"/>
</dbReference>
<evidence type="ECO:0000256" key="1">
    <source>
        <dbReference type="ARBA" id="ARBA00004479"/>
    </source>
</evidence>
<dbReference type="EMBL" id="JAAKFY010000010">
    <property type="protein sequence ID" value="KAF3850627.1"/>
    <property type="molecule type" value="Genomic_DNA"/>
</dbReference>
<evidence type="ECO:0000256" key="9">
    <source>
        <dbReference type="ARBA" id="ARBA00022989"/>
    </source>
</evidence>
<feature type="disulfide bond" evidence="17">
    <location>
        <begin position="721"/>
        <end position="738"/>
    </location>
</feature>
<dbReference type="GO" id="GO:0071144">
    <property type="term" value="C:heteromeric SMAD protein complex"/>
    <property type="evidence" value="ECO:0007669"/>
    <property type="project" value="TreeGrafter"/>
</dbReference>
<dbReference type="GO" id="GO:0000978">
    <property type="term" value="F:RNA polymerase II cis-regulatory region sequence-specific DNA binding"/>
    <property type="evidence" value="ECO:0007669"/>
    <property type="project" value="TreeGrafter"/>
</dbReference>
<dbReference type="GO" id="GO:0045944">
    <property type="term" value="P:positive regulation of transcription by RNA polymerase II"/>
    <property type="evidence" value="ECO:0007669"/>
    <property type="project" value="TreeGrafter"/>
</dbReference>
<dbReference type="PANTHER" id="PTHR13703">
    <property type="entry name" value="SMAD"/>
    <property type="match status" value="1"/>
</dbReference>
<dbReference type="GO" id="GO:0030154">
    <property type="term" value="P:cell differentiation"/>
    <property type="evidence" value="ECO:0007669"/>
    <property type="project" value="TreeGrafter"/>
</dbReference>
<evidence type="ECO:0000256" key="2">
    <source>
        <dbReference type="ARBA" id="ARBA00005545"/>
    </source>
</evidence>
<dbReference type="InterPro" id="IPR000152">
    <property type="entry name" value="EGF-type_Asp/Asn_hydroxyl_site"/>
</dbReference>
<keyword evidence="5 20" id="KW-0812">Transmembrane</keyword>
<evidence type="ECO:0000256" key="4">
    <source>
        <dbReference type="ARBA" id="ARBA00022536"/>
    </source>
</evidence>
<comment type="subcellular location">
    <subcellularLocation>
        <location evidence="19">Cytoplasm</location>
    </subcellularLocation>
    <subcellularLocation>
        <location evidence="19">Nucleus</location>
    </subcellularLocation>
    <subcellularLocation>
        <location evidence="1">Membrane</location>
        <topology evidence="1">Single-pass type I membrane protein</topology>
    </subcellularLocation>
</comment>
<dbReference type="PROSITE" id="PS01186">
    <property type="entry name" value="EGF_2"/>
    <property type="match status" value="1"/>
</dbReference>
<dbReference type="PROSITE" id="PS01187">
    <property type="entry name" value="EGF_CA"/>
    <property type="match status" value="2"/>
</dbReference>
<evidence type="ECO:0000256" key="12">
    <source>
        <dbReference type="ARBA" id="ARBA00023136"/>
    </source>
</evidence>
<feature type="domain" description="MH1" evidence="23">
    <location>
        <begin position="10"/>
        <end position="159"/>
    </location>
</feature>
<keyword evidence="3 19" id="KW-0963">Cytoplasm</keyword>
<feature type="domain" description="EGF-like" evidence="21">
    <location>
        <begin position="715"/>
        <end position="753"/>
    </location>
</feature>
<dbReference type="PROSITE" id="PS51076">
    <property type="entry name" value="MH2"/>
    <property type="match status" value="1"/>
</dbReference>
<feature type="domain" description="Sushi" evidence="22">
    <location>
        <begin position="1041"/>
        <end position="1099"/>
    </location>
</feature>
<dbReference type="SUPFAM" id="SSF49879">
    <property type="entry name" value="SMAD/FHA domain"/>
    <property type="match status" value="1"/>
</dbReference>
<dbReference type="GO" id="GO:0060395">
    <property type="term" value="P:SMAD protein signal transduction"/>
    <property type="evidence" value="ECO:0007669"/>
    <property type="project" value="TreeGrafter"/>
</dbReference>
<dbReference type="GO" id="GO:0009880">
    <property type="term" value="P:embryonic pattern specification"/>
    <property type="evidence" value="ECO:0007669"/>
    <property type="project" value="UniProtKB-ARBA"/>
</dbReference>
<keyword evidence="11" id="KW-0238">DNA-binding</keyword>
<comment type="caution">
    <text evidence="17">Lacks conserved residue(s) required for the propagation of feature annotation.</text>
</comment>
<dbReference type="InterPro" id="IPR008984">
    <property type="entry name" value="SMAD_FHA_dom_sf"/>
</dbReference>
<dbReference type="CDD" id="cd00033">
    <property type="entry name" value="CCP"/>
    <property type="match status" value="5"/>
</dbReference>
<dbReference type="FunFam" id="2.60.200.10:FF:000001">
    <property type="entry name" value="Mothers against decapentaplegic homolog"/>
    <property type="match status" value="1"/>
</dbReference>
<dbReference type="InterPro" id="IPR057598">
    <property type="entry name" value="Fn3_PTPRU"/>
</dbReference>
<dbReference type="PROSITE" id="PS00010">
    <property type="entry name" value="ASX_HYDROXYL"/>
    <property type="match status" value="2"/>
</dbReference>
<keyword evidence="10 19" id="KW-0805">Transcription regulation</keyword>
<dbReference type="Gene3D" id="2.60.200.10">
    <property type="match status" value="1"/>
</dbReference>
<evidence type="ECO:0000259" key="21">
    <source>
        <dbReference type="PROSITE" id="PS50026"/>
    </source>
</evidence>
<evidence type="ECO:0000259" key="22">
    <source>
        <dbReference type="PROSITE" id="PS50923"/>
    </source>
</evidence>
<dbReference type="SMART" id="SM00181">
    <property type="entry name" value="EGF"/>
    <property type="match status" value="5"/>
</dbReference>
<evidence type="ECO:0000256" key="6">
    <source>
        <dbReference type="ARBA" id="ARBA00022723"/>
    </source>
</evidence>
<dbReference type="Proteomes" id="UP000518266">
    <property type="component" value="Unassembled WGS sequence"/>
</dbReference>
<sequence length="1575" mass="174702">MSSILPFTPPVVKRLLGWKKTSSGSGGAGGGEHNGQEEKWCEKAVKSLVKKLKKTGQLDELEKAITTQNCNTNNCSEIWGLSTPNTIEQWDSSGLYSYPDQTRKGLPHVIYCRLWRWPDLHSHHELRAIEACEYAFHLKKDEVCINPYHYQRILPELPPLDDYTHSIPENTNFPAGIEPPNNYIPETPPPGYISEDGEASDQQMNQRSSAADLQPVTYSEPAFWCSIAYYELNQRVGETFHASQPSLTVDGFTDPSNSERFCLGLLSNVNRNATVEMTRRHIGEVFAECLSDSAIFVQSPNCNQRYGWHPATVCKIPPGCNLKIFNNQEFAALLAQSVNQGFEAVYQLTRMCTIRMSFVKGWGAEYRRQTVTSTPCWIELHLNGPLQWLDKVLTQMGSPSARCSIGWGVDTSVGGFGDEPGVKVQMMTLVRSVRTVMRAIMGNTQSYVVSSLSVCCVYIVYVHIYSSYKSLKTHVLYEERLPSFLFLYIKYLTKAVAQRKGFLSKETTNQPDTPLLRSFCGAAGYGWDYPDSDYRDVPLCFPEVLCRRAADADHRPGLQTQPSSLKTLQPVDELKKGPFSLQARVLQYRPSMSGWRWTSVDLKVSRMSGLQSVWFFSPPALWLQIDHRPESLDAFKEPLLLPGRVTISFWEKTGNEGEFPPNVLAFNMQRHGGNTSHLTGFITRLLERMEDRNTAMIVLLLLCVTAEMQLDGLCLDVCASCHANATCDDKSDASGKVCNCKYGFVGNGRTFCQDKDECRIGAICGLHTDCHNTQGSYFCTCLSGFTHIDECTVTGLCGEGGQCRNLKGSFDCRCILGYEVQNGAEPFHPQRDKASCKGTTYGSAAMFVCEEGFVWRRGNNRSVCEADGLWRGGNMSCEDAFWDMKSKTERAFHLTETKLPAKVNLQYFVLDDVRQRGHVVCEEGFVWRRGNNRSVCEADGLWRGGNMSCEGNNTPAGKITNIDECTVTGLCGEGGHCRNLKGSFDCRCILGYEVQNGAEPFHPHRDKASCKGESAIFCAGGQCRNLKGSFDCRCILGYEVQNGAEPFHPHRDKASCKGTTYGSAAMFVCEEGFVWRRGNNRSVCEADGLWRGGNMSCEEVNCGPPPAAPHSLRLWDQSSRPGSRAIYQCNSGYHNVGKGNVSKCNAAGEWERPPLLCKGTLTPPIIESTVQVWDGRSAPSSRVLFVCRGGFKNTGGDNSSICEILCGDPPSLPHTERLWRGSSSPGSTATWSVESLLRSLSLRCWDKSSSVGSLVVYQCVSGYGNVGEENVSVCTARGEWEGASLQCEEIRCGEPVLKAHAAMLWDGSSHVGSVVSYRCEEGFHSRGLRNSSLCGEEGEWEDTDLWCEAKCGRLPSWITRRWFGTTGASWCTDVRRDTTAGEEATSLSVTPLEKIKPPVNHLCVLNEKCVTYTGSRDYQRSFRDERKRFLSSKADELQLCLNLLPVTNYSISITAASSRFTASITTNTSLTVPPALAVDYRDLDPKIKPSAEYITGQFDVQHVGTEMNFTVGDGLLYGGFFNAPLQNGRSYYIILRAVSTSYVLRVSSLSAVAAVGLVAFVLIGGCHFCWFFKRT</sequence>
<keyword evidence="8" id="KW-0862">Zinc</keyword>
<dbReference type="GO" id="GO:0009653">
    <property type="term" value="P:anatomical structure morphogenesis"/>
    <property type="evidence" value="ECO:0007669"/>
    <property type="project" value="TreeGrafter"/>
</dbReference>
<feature type="domain" description="Sushi" evidence="22">
    <location>
        <begin position="1100"/>
        <end position="1159"/>
    </location>
</feature>
<evidence type="ECO:0000256" key="10">
    <source>
        <dbReference type="ARBA" id="ARBA00023015"/>
    </source>
</evidence>
<dbReference type="Pfam" id="PF03166">
    <property type="entry name" value="MH2"/>
    <property type="match status" value="1"/>
</dbReference>
<dbReference type="PROSITE" id="PS50923">
    <property type="entry name" value="SUSHI"/>
    <property type="match status" value="5"/>
</dbReference>
<evidence type="ECO:0000256" key="13">
    <source>
        <dbReference type="ARBA" id="ARBA00023157"/>
    </source>
</evidence>
<evidence type="ECO:0000256" key="17">
    <source>
        <dbReference type="PROSITE-ProRule" id="PRU00076"/>
    </source>
</evidence>
<evidence type="ECO:0000256" key="3">
    <source>
        <dbReference type="ARBA" id="ARBA00022490"/>
    </source>
</evidence>
<dbReference type="GO" id="GO:0032924">
    <property type="term" value="P:activin receptor signaling pathway"/>
    <property type="evidence" value="ECO:0007669"/>
    <property type="project" value="TreeGrafter"/>
</dbReference>
<proteinExistence type="inferred from homology"/>
<keyword evidence="7" id="KW-0732">Signal</keyword>
<keyword evidence="12 20" id="KW-0472">Membrane</keyword>
<evidence type="ECO:0000256" key="15">
    <source>
        <dbReference type="ARBA" id="ARBA00023180"/>
    </source>
</evidence>
<dbReference type="GO" id="GO:0005509">
    <property type="term" value="F:calcium ion binding"/>
    <property type="evidence" value="ECO:0007669"/>
    <property type="project" value="InterPro"/>
</dbReference>
<evidence type="ECO:0000256" key="8">
    <source>
        <dbReference type="ARBA" id="ARBA00022833"/>
    </source>
</evidence>
<feature type="domain" description="MH2" evidence="24">
    <location>
        <begin position="224"/>
        <end position="406"/>
    </location>
</feature>
<dbReference type="InterPro" id="IPR036578">
    <property type="entry name" value="SMAD_MH1_sf"/>
</dbReference>
<dbReference type="GO" id="GO:0007179">
    <property type="term" value="P:transforming growth factor beta receptor signaling pathway"/>
    <property type="evidence" value="ECO:0007669"/>
    <property type="project" value="TreeGrafter"/>
</dbReference>
<dbReference type="OrthoDB" id="9943809at2759"/>
<name>A0A7J5YQF4_DISMA</name>
<feature type="domain" description="Sushi" evidence="22">
    <location>
        <begin position="821"/>
        <end position="879"/>
    </location>
</feature>
<evidence type="ECO:0000256" key="20">
    <source>
        <dbReference type="SAM" id="Phobius"/>
    </source>
</evidence>
<dbReference type="InterPro" id="IPR035976">
    <property type="entry name" value="Sushi/SCR/CCP_sf"/>
</dbReference>
<dbReference type="InterPro" id="IPR001881">
    <property type="entry name" value="EGF-like_Ca-bd_dom"/>
</dbReference>
<dbReference type="InterPro" id="IPR001132">
    <property type="entry name" value="SMAD_dom_Dwarfin-type"/>
</dbReference>
<dbReference type="GO" id="GO:0005737">
    <property type="term" value="C:cytoplasm"/>
    <property type="evidence" value="ECO:0007669"/>
    <property type="project" value="UniProtKB-SubCell"/>
</dbReference>
<dbReference type="InterPro" id="IPR017855">
    <property type="entry name" value="SMAD-like_dom_sf"/>
</dbReference>
<dbReference type="Gene3D" id="2.10.25.10">
    <property type="entry name" value="Laminin"/>
    <property type="match status" value="3"/>
</dbReference>
<dbReference type="Pfam" id="PF07645">
    <property type="entry name" value="EGF_CA"/>
    <property type="match status" value="4"/>
</dbReference>
<evidence type="ECO:0000313" key="26">
    <source>
        <dbReference type="Proteomes" id="UP000518266"/>
    </source>
</evidence>
<evidence type="ECO:0000259" key="23">
    <source>
        <dbReference type="PROSITE" id="PS51075"/>
    </source>
</evidence>
<evidence type="ECO:0000259" key="24">
    <source>
        <dbReference type="PROSITE" id="PS51076"/>
    </source>
</evidence>
<protein>
    <recommendedName>
        <fullName evidence="19">Mothers against decapentaplegic homolog</fullName>
        <shortName evidence="19">MAD homolog</shortName>
        <shortName evidence="19">Mothers against DPP homolog</shortName>
    </recommendedName>
    <alternativeName>
        <fullName evidence="19">SMAD family member</fullName>
    </alternativeName>
</protein>
<evidence type="ECO:0000256" key="11">
    <source>
        <dbReference type="ARBA" id="ARBA00023125"/>
    </source>
</evidence>
<keyword evidence="9 20" id="KW-1133">Transmembrane helix</keyword>
<dbReference type="SUPFAM" id="SSF57535">
    <property type="entry name" value="Complement control module/SCR domain"/>
    <property type="match status" value="5"/>
</dbReference>
<dbReference type="GO" id="GO:0000981">
    <property type="term" value="F:DNA-binding transcription factor activity, RNA polymerase II-specific"/>
    <property type="evidence" value="ECO:0007669"/>
    <property type="project" value="TreeGrafter"/>
</dbReference>
<keyword evidence="16 19" id="KW-0539">Nucleus</keyword>
<dbReference type="Gene3D" id="2.10.70.10">
    <property type="entry name" value="Complement Module, domain 1"/>
    <property type="match status" value="5"/>
</dbReference>
<dbReference type="CDD" id="cd00054">
    <property type="entry name" value="EGF_CA"/>
    <property type="match status" value="3"/>
</dbReference>
<dbReference type="InterPro" id="IPR000742">
    <property type="entry name" value="EGF"/>
</dbReference>
<dbReference type="GO" id="GO:0070411">
    <property type="term" value="F:I-SMAD binding"/>
    <property type="evidence" value="ECO:0007669"/>
    <property type="project" value="TreeGrafter"/>
</dbReference>
<dbReference type="Pfam" id="PF03165">
    <property type="entry name" value="MH1"/>
    <property type="match status" value="1"/>
</dbReference>
<keyword evidence="18" id="KW-0768">Sushi</keyword>
<dbReference type="Pfam" id="PF00084">
    <property type="entry name" value="Sushi"/>
    <property type="match status" value="5"/>
</dbReference>
<dbReference type="PROSITE" id="PS51075">
    <property type="entry name" value="MH1"/>
    <property type="match status" value="1"/>
</dbReference>
<feature type="domain" description="Sushi" evidence="22">
    <location>
        <begin position="1204"/>
        <end position="1289"/>
    </location>
</feature>
<feature type="domain" description="EGF-like" evidence="21">
    <location>
        <begin position="961"/>
        <end position="998"/>
    </location>
</feature>
<evidence type="ECO:0000256" key="19">
    <source>
        <dbReference type="RuleBase" id="RU361195"/>
    </source>
</evidence>
<keyword evidence="26" id="KW-1185">Reference proteome</keyword>
<gene>
    <name evidence="25" type="ORF">F7725_012399</name>
</gene>
<keyword evidence="13 17" id="KW-1015">Disulfide bond</keyword>
<reference evidence="25 26" key="1">
    <citation type="submission" date="2020-03" db="EMBL/GenBank/DDBJ databases">
        <title>Dissostichus mawsoni Genome sequencing and assembly.</title>
        <authorList>
            <person name="Park H."/>
        </authorList>
    </citation>
    <scope>NUCLEOTIDE SEQUENCE [LARGE SCALE GENOMIC DNA]</scope>
    <source>
        <strain evidence="25">DM0001</strain>
        <tissue evidence="25">Muscle</tissue>
    </source>
</reference>
<dbReference type="SMART" id="SM00523">
    <property type="entry name" value="DWA"/>
    <property type="match status" value="1"/>
</dbReference>
<feature type="domain" description="EGF-like" evidence="21">
    <location>
        <begin position="787"/>
        <end position="824"/>
    </location>
</feature>
<dbReference type="Gene3D" id="3.90.520.10">
    <property type="entry name" value="SMAD MH1 domain"/>
    <property type="match status" value="1"/>
</dbReference>
<keyword evidence="6" id="KW-0479">Metal-binding</keyword>
<keyword evidence="4 17" id="KW-0245">EGF-like domain</keyword>
<dbReference type="Pfam" id="PF23144">
    <property type="entry name" value="Fn3_PTPRU"/>
    <property type="match status" value="1"/>
</dbReference>
<evidence type="ECO:0000256" key="5">
    <source>
        <dbReference type="ARBA" id="ARBA00022692"/>
    </source>
</evidence>
<dbReference type="SUPFAM" id="SSF57196">
    <property type="entry name" value="EGF/Laminin"/>
    <property type="match status" value="3"/>
</dbReference>
<organism evidence="25 26">
    <name type="scientific">Dissostichus mawsoni</name>
    <name type="common">Antarctic cod</name>
    <dbReference type="NCBI Taxonomy" id="36200"/>
    <lineage>
        <taxon>Eukaryota</taxon>
        <taxon>Metazoa</taxon>
        <taxon>Chordata</taxon>
        <taxon>Craniata</taxon>
        <taxon>Vertebrata</taxon>
        <taxon>Euteleostomi</taxon>
        <taxon>Actinopterygii</taxon>
        <taxon>Neopterygii</taxon>
        <taxon>Teleostei</taxon>
        <taxon>Neoteleostei</taxon>
        <taxon>Acanthomorphata</taxon>
        <taxon>Eupercaria</taxon>
        <taxon>Perciformes</taxon>
        <taxon>Notothenioidei</taxon>
        <taxon>Nototheniidae</taxon>
        <taxon>Dissostichus</taxon>
    </lineage>
</organism>
<dbReference type="GO" id="GO:0016020">
    <property type="term" value="C:membrane"/>
    <property type="evidence" value="ECO:0007669"/>
    <property type="project" value="UniProtKB-SubCell"/>
</dbReference>
<dbReference type="InterPro" id="IPR003619">
    <property type="entry name" value="MAD_homology1_Dwarfin-type"/>
</dbReference>
<dbReference type="InterPro" id="IPR013019">
    <property type="entry name" value="MAD_homology_MH1"/>
</dbReference>
<dbReference type="InterPro" id="IPR049883">
    <property type="entry name" value="NOTCH1_EGF-like"/>
</dbReference>
<dbReference type="PANTHER" id="PTHR13703:SF42">
    <property type="entry name" value="MOTHERS AGAINST DECAPENTAPLEGIC HOMOLOG 2"/>
    <property type="match status" value="1"/>
</dbReference>
<dbReference type="SMART" id="SM00032">
    <property type="entry name" value="CCP"/>
    <property type="match status" value="5"/>
</dbReference>
<keyword evidence="14 19" id="KW-0804">Transcription</keyword>
<evidence type="ECO:0000256" key="16">
    <source>
        <dbReference type="ARBA" id="ARBA00023242"/>
    </source>
</evidence>